<dbReference type="EMBL" id="CM003530">
    <property type="protein sequence ID" value="RCV18724.1"/>
    <property type="molecule type" value="Genomic_DNA"/>
</dbReference>
<proteinExistence type="predicted"/>
<evidence type="ECO:0000259" key="1">
    <source>
        <dbReference type="Pfam" id="PF24649"/>
    </source>
</evidence>
<organism evidence="2">
    <name type="scientific">Setaria italica</name>
    <name type="common">Foxtail millet</name>
    <name type="synonym">Panicum italicum</name>
    <dbReference type="NCBI Taxonomy" id="4555"/>
    <lineage>
        <taxon>Eukaryota</taxon>
        <taxon>Viridiplantae</taxon>
        <taxon>Streptophyta</taxon>
        <taxon>Embryophyta</taxon>
        <taxon>Tracheophyta</taxon>
        <taxon>Spermatophyta</taxon>
        <taxon>Magnoliopsida</taxon>
        <taxon>Liliopsida</taxon>
        <taxon>Poales</taxon>
        <taxon>Poaceae</taxon>
        <taxon>PACMAD clade</taxon>
        <taxon>Panicoideae</taxon>
        <taxon>Panicodae</taxon>
        <taxon>Paniceae</taxon>
        <taxon>Cenchrinae</taxon>
        <taxon>Setaria</taxon>
    </lineage>
</organism>
<accession>A0A368QLN6</accession>
<name>A0A368QLN6_SETIT</name>
<dbReference type="PANTHER" id="PTHR35410:SF1">
    <property type="entry name" value="EXPRESSED PROTEIN"/>
    <property type="match status" value="1"/>
</dbReference>
<reference evidence="2" key="1">
    <citation type="journal article" date="2012" name="Nat. Biotechnol.">
        <title>Reference genome sequence of the model plant Setaria.</title>
        <authorList>
            <person name="Bennetzen J.L."/>
            <person name="Schmutz J."/>
            <person name="Wang H."/>
            <person name="Percifield R."/>
            <person name="Hawkins J."/>
            <person name="Pontaroli A.C."/>
            <person name="Estep M."/>
            <person name="Feng L."/>
            <person name="Vaughn J.N."/>
            <person name="Grimwood J."/>
            <person name="Jenkins J."/>
            <person name="Barry K."/>
            <person name="Lindquist E."/>
            <person name="Hellsten U."/>
            <person name="Deshpande S."/>
            <person name="Wang X."/>
            <person name="Wu X."/>
            <person name="Mitros T."/>
            <person name="Triplett J."/>
            <person name="Yang X."/>
            <person name="Ye C.Y."/>
            <person name="Mauro-Herrera M."/>
            <person name="Wang L."/>
            <person name="Li P."/>
            <person name="Sharma M."/>
            <person name="Sharma R."/>
            <person name="Ronald P.C."/>
            <person name="Panaud O."/>
            <person name="Kellogg E.A."/>
            <person name="Brutnell T.P."/>
            <person name="Doust A.N."/>
            <person name="Tuskan G.A."/>
            <person name="Rokhsar D."/>
            <person name="Devos K.M."/>
        </authorList>
    </citation>
    <scope>NUCLEOTIDE SEQUENCE [LARGE SCALE GENOMIC DNA]</scope>
    <source>
        <strain evidence="2">Yugu1</strain>
    </source>
</reference>
<feature type="domain" description="DUF7642" evidence="1">
    <location>
        <begin position="14"/>
        <end position="112"/>
    </location>
</feature>
<sequence>MLLYLPIRIYVCRRDFRSRKLYLTPHAIVYKVNKPVAFPCFGVFKKEKYVILPSISDVVVEQGYLESFFGIYSIRIENVGVRKPASDDVKITGVSHPHDFRKAVLVHLLNTRNLNFSRKAPSDGQQSTSLNPIASAWEPPLGDLILEKLDEVEISVKKMQAMVQGIETSKTKTRSS</sequence>
<reference evidence="2" key="2">
    <citation type="submission" date="2015-07" db="EMBL/GenBank/DDBJ databases">
        <authorList>
            <person name="Noorani M."/>
        </authorList>
    </citation>
    <scope>NUCLEOTIDE SEQUENCE</scope>
    <source>
        <strain evidence="2">Yugu1</strain>
    </source>
</reference>
<evidence type="ECO:0000313" key="2">
    <source>
        <dbReference type="EMBL" id="RCV18724.1"/>
    </source>
</evidence>
<dbReference type="Pfam" id="PF24649">
    <property type="entry name" value="DUF7642"/>
    <property type="match status" value="1"/>
</dbReference>
<protein>
    <recommendedName>
        <fullName evidence="1">DUF7642 domain-containing protein</fullName>
    </recommendedName>
</protein>
<dbReference type="InterPro" id="IPR056059">
    <property type="entry name" value="DUF7642"/>
</dbReference>
<dbReference type="PANTHER" id="PTHR35410">
    <property type="entry name" value="EXPRESSED PROTEIN"/>
    <property type="match status" value="1"/>
</dbReference>
<dbReference type="OrthoDB" id="1930353at2759"/>
<gene>
    <name evidence="2" type="ORF">SETIT_3G325500v2</name>
</gene>
<dbReference type="AlphaFoldDB" id="A0A368QLN6"/>